<dbReference type="SUPFAM" id="SSF53448">
    <property type="entry name" value="Nucleotide-diphospho-sugar transferases"/>
    <property type="match status" value="1"/>
</dbReference>
<dbReference type="PANTHER" id="PTHR32385">
    <property type="entry name" value="MANNOSYL PHOSPHORYLINOSITOL CERAMIDE SYNTHASE"/>
    <property type="match status" value="1"/>
</dbReference>
<dbReference type="Pfam" id="PF04488">
    <property type="entry name" value="Gly_transf_sug"/>
    <property type="match status" value="1"/>
</dbReference>
<dbReference type="Gene3D" id="3.90.550.20">
    <property type="match status" value="1"/>
</dbReference>
<proteinExistence type="predicted"/>
<reference evidence="2" key="1">
    <citation type="submission" date="2018-10" db="EMBL/GenBank/DDBJ databases">
        <title>Hidden diversity of soil giant viruses.</title>
        <authorList>
            <person name="Schulz F."/>
            <person name="Alteio L."/>
            <person name="Goudeau D."/>
            <person name="Ryan E.M."/>
            <person name="Malmstrom R.R."/>
            <person name="Blanchard J."/>
            <person name="Woyke T."/>
        </authorList>
    </citation>
    <scope>NUCLEOTIDE SEQUENCE</scope>
    <source>
        <strain evidence="2">HAV1</strain>
    </source>
</reference>
<keyword evidence="1" id="KW-0808">Transferase</keyword>
<accession>A0A3G5A1C1</accession>
<dbReference type="InterPro" id="IPR029044">
    <property type="entry name" value="Nucleotide-diphossugar_trans"/>
</dbReference>
<dbReference type="InterPro" id="IPR007577">
    <property type="entry name" value="GlycoTrfase_DXD_sugar-bd_CS"/>
</dbReference>
<protein>
    <submittedName>
        <fullName evidence="2">Uncharacterized protein</fullName>
    </submittedName>
</protein>
<dbReference type="GO" id="GO:0000030">
    <property type="term" value="F:mannosyltransferase activity"/>
    <property type="evidence" value="ECO:0007669"/>
    <property type="project" value="TreeGrafter"/>
</dbReference>
<dbReference type="GO" id="GO:0051999">
    <property type="term" value="P:mannosyl-inositol phosphorylceramide biosynthetic process"/>
    <property type="evidence" value="ECO:0007669"/>
    <property type="project" value="TreeGrafter"/>
</dbReference>
<organism evidence="2">
    <name type="scientific">Harvfovirus sp</name>
    <dbReference type="NCBI Taxonomy" id="2487768"/>
    <lineage>
        <taxon>Viruses</taxon>
        <taxon>Varidnaviria</taxon>
        <taxon>Bamfordvirae</taxon>
        <taxon>Nucleocytoviricota</taxon>
        <taxon>Megaviricetes</taxon>
        <taxon>Imitervirales</taxon>
        <taxon>Mimiviridae</taxon>
        <taxon>Klosneuvirinae</taxon>
    </lineage>
</organism>
<dbReference type="PANTHER" id="PTHR32385:SF15">
    <property type="entry name" value="INOSITOL PHOSPHOCERAMIDE MANNOSYLTRANSFERASE 1"/>
    <property type="match status" value="1"/>
</dbReference>
<sequence>MIYLITMNGCIENMENNNRHKLLPGYLLYPFLDFPSNDNIKVAHPDKAKEFTNAIGFNSDGWVKTKVNYGEAIKADCDSYIKMSNKPSRIPKILHQIWIGPKPKPRLLERSREVMTRAGWQYKLWGFEEIEDLKMINNAQYNAAKLYPAKADIARIEILERFGGVYLDADTHFIKPFDENILRANFVSAYENEVMRPGLIANGFIGVVPNHKIIRMIRIALGNIPIDYIVKMTARTMWKVTGPKLLTKVIMEAGNNDDVLILPSYYLYPTHHTKFRLPNELTNLAYTDQIWQSTQDINNQLI</sequence>
<dbReference type="GO" id="GO:0016020">
    <property type="term" value="C:membrane"/>
    <property type="evidence" value="ECO:0007669"/>
    <property type="project" value="GOC"/>
</dbReference>
<gene>
    <name evidence="2" type="ORF">Harvfovirus14_7</name>
</gene>
<dbReference type="InterPro" id="IPR051706">
    <property type="entry name" value="Glycosyltransferase_domain"/>
</dbReference>
<name>A0A3G5A1C1_9VIRU</name>
<dbReference type="EMBL" id="MK072256">
    <property type="protein sequence ID" value="AYV81026.1"/>
    <property type="molecule type" value="Genomic_DNA"/>
</dbReference>
<evidence type="ECO:0000256" key="1">
    <source>
        <dbReference type="ARBA" id="ARBA00022679"/>
    </source>
</evidence>
<evidence type="ECO:0000313" key="2">
    <source>
        <dbReference type="EMBL" id="AYV81026.1"/>
    </source>
</evidence>